<proteinExistence type="predicted"/>
<evidence type="ECO:0000256" key="1">
    <source>
        <dbReference type="SAM" id="MobiDB-lite"/>
    </source>
</evidence>
<evidence type="ECO:0000313" key="2">
    <source>
        <dbReference type="EMBL" id="MCK2037494.1"/>
    </source>
</evidence>
<feature type="region of interest" description="Disordered" evidence="1">
    <location>
        <begin position="1"/>
        <end position="68"/>
    </location>
</feature>
<accession>A0ABT0FHF6</accession>
<reference evidence="2 3" key="1">
    <citation type="submission" date="2021-06" db="EMBL/GenBank/DDBJ databases">
        <title>Genome-based taxonomic framework of Microbacterium strains isolated from marine environment, the description of four new species and reclassification of four preexisting species.</title>
        <authorList>
            <person name="Lee S.D."/>
            <person name="Kim S.-M."/>
            <person name="Byeon Y.-S."/>
            <person name="Yang H.L."/>
            <person name="Kim I.S."/>
        </authorList>
    </citation>
    <scope>NUCLEOTIDE SEQUENCE [LARGE SCALE GENOMIC DNA]</scope>
    <source>
        <strain evidence="2 3">SSW1-49</strain>
    </source>
</reference>
<keyword evidence="3" id="KW-1185">Reference proteome</keyword>
<name>A0ABT0FHF6_9MICO</name>
<evidence type="ECO:0000313" key="3">
    <source>
        <dbReference type="Proteomes" id="UP001300096"/>
    </source>
</evidence>
<sequence length="68" mass="7375">MAEQPDSDAPRQRVVRVPGSRRARLTPVPGTDPDPESGPAVVEKPARTVRGPKGPNDDQLIQDVPPHY</sequence>
<organism evidence="2 3">
    <name type="scientific">Microbacterium croceum</name>
    <dbReference type="NCBI Taxonomy" id="2851645"/>
    <lineage>
        <taxon>Bacteria</taxon>
        <taxon>Bacillati</taxon>
        <taxon>Actinomycetota</taxon>
        <taxon>Actinomycetes</taxon>
        <taxon>Micrococcales</taxon>
        <taxon>Microbacteriaceae</taxon>
        <taxon>Microbacterium</taxon>
    </lineage>
</organism>
<dbReference type="RefSeq" id="WP_247630890.1">
    <property type="nucleotide sequence ID" value="NZ_JAHWXN010000002.1"/>
</dbReference>
<comment type="caution">
    <text evidence="2">The sequence shown here is derived from an EMBL/GenBank/DDBJ whole genome shotgun (WGS) entry which is preliminary data.</text>
</comment>
<dbReference type="EMBL" id="JAHWXN010000002">
    <property type="protein sequence ID" value="MCK2037494.1"/>
    <property type="molecule type" value="Genomic_DNA"/>
</dbReference>
<protein>
    <submittedName>
        <fullName evidence="2">Uncharacterized protein</fullName>
    </submittedName>
</protein>
<gene>
    <name evidence="2" type="ORF">KZC51_15280</name>
</gene>
<dbReference type="Proteomes" id="UP001300096">
    <property type="component" value="Unassembled WGS sequence"/>
</dbReference>